<dbReference type="AlphaFoldDB" id="A0AA37F2T9"/>
<feature type="transmembrane region" description="Helical" evidence="8">
    <location>
        <begin position="137"/>
        <end position="161"/>
    </location>
</feature>
<evidence type="ECO:0000259" key="9">
    <source>
        <dbReference type="PROSITE" id="PS50893"/>
    </source>
</evidence>
<dbReference type="InterPro" id="IPR003439">
    <property type="entry name" value="ABC_transporter-like_ATP-bd"/>
</dbReference>
<dbReference type="GO" id="GO:0034040">
    <property type="term" value="F:ATPase-coupled lipid transmembrane transporter activity"/>
    <property type="evidence" value="ECO:0007669"/>
    <property type="project" value="TreeGrafter"/>
</dbReference>
<feature type="transmembrane region" description="Helical" evidence="8">
    <location>
        <begin position="248"/>
        <end position="270"/>
    </location>
</feature>
<organism evidence="11 12">
    <name type="scientific">Planomonospora parontospora</name>
    <dbReference type="NCBI Taxonomy" id="58119"/>
    <lineage>
        <taxon>Bacteria</taxon>
        <taxon>Bacillati</taxon>
        <taxon>Actinomycetota</taxon>
        <taxon>Actinomycetes</taxon>
        <taxon>Streptosporangiales</taxon>
        <taxon>Streptosporangiaceae</taxon>
        <taxon>Planomonospora</taxon>
    </lineage>
</organism>
<feature type="transmembrane region" description="Helical" evidence="8">
    <location>
        <begin position="173"/>
        <end position="191"/>
    </location>
</feature>
<sequence>MATSGEAIQTASMADTSPDPVPEPRNAAPGGAESRSAEPRDPESRASGPNTAEPPAPGPRAPGTDSHTPDTSTGTDTDTGGSGVPELGEINLTDWYAHADKLVGVGFLTVARRLPALVAQAVRLAWLASPRDTATTIALSLLSGVFTAFGLLATTGVLTALFEAGPTPERVRAALPSLVLVGVAATLRTLTQAGAGWAQSRLDPQVSRIAEERLYGLTSRVGLAAFDDPDFHDALQRARARGVSMADVVVGTAIDVLTAAIGIVAAAGVLGVLHPVLLPLLVLAVLPDAWAAVRAARMRYTTMYRLIPAARRKWITAQLLADGEPAAEVRSFTMRGFLMRMYDAVSRAEQAVLLDLARRQTFTRVLGEGLSGVGTALVYVALGLLLAAGAVPLAVAGTAVLAIRSGQTYLANLMYATNRLYEEGLYFTDFLEFCADAEARLTSGRSGPVPEGFERITAEDVVFTYPGSDSPALQGVSVHLDRGEVVALVGENGSGKTTLAKILSGLYEPDGGRVRWDGTDLSEVDPDRLRRHIAVIAQDHTRWPLTARQNITMGTDKGEPALVAAAEVAGADQVMADGPALQGRSGVVGRAVAADRGRPGLPPGRSPADLRRAHRRPRRPGRARALRTRARARRRPYRPADHPPAGQRPLRRPDLRPRPRQGHRGGHPHRADGARRPLRRAVRPAGPRLLPLTGSRRPSWPVPAPSGQRISGSADQRISGSASGPSVGPARAGPARAGPARAGPVRAAGLTPGPPA</sequence>
<protein>
    <submittedName>
        <fullName evidence="11">Uncharacterized protein</fullName>
    </submittedName>
</protein>
<evidence type="ECO:0000256" key="1">
    <source>
        <dbReference type="ARBA" id="ARBA00004651"/>
    </source>
</evidence>
<evidence type="ECO:0000256" key="7">
    <source>
        <dbReference type="SAM" id="MobiDB-lite"/>
    </source>
</evidence>
<reference evidence="11" key="1">
    <citation type="journal article" date="2014" name="Int. J. Syst. Evol. Microbiol.">
        <title>Complete genome sequence of Corynebacterium casei LMG S-19264T (=DSM 44701T), isolated from a smear-ripened cheese.</title>
        <authorList>
            <consortium name="US DOE Joint Genome Institute (JGI-PGF)"/>
            <person name="Walter F."/>
            <person name="Albersmeier A."/>
            <person name="Kalinowski J."/>
            <person name="Ruckert C."/>
        </authorList>
    </citation>
    <scope>NUCLEOTIDE SEQUENCE</scope>
    <source>
        <strain evidence="11">JCM 3093</strain>
    </source>
</reference>
<feature type="compositionally biased region" description="Low complexity" evidence="7">
    <location>
        <begin position="61"/>
        <end position="79"/>
    </location>
</feature>
<evidence type="ECO:0000256" key="3">
    <source>
        <dbReference type="ARBA" id="ARBA00022741"/>
    </source>
</evidence>
<dbReference type="Proteomes" id="UP000627984">
    <property type="component" value="Unassembled WGS sequence"/>
</dbReference>
<feature type="compositionally biased region" description="Basic and acidic residues" evidence="7">
    <location>
        <begin position="35"/>
        <end position="44"/>
    </location>
</feature>
<evidence type="ECO:0000259" key="10">
    <source>
        <dbReference type="PROSITE" id="PS50929"/>
    </source>
</evidence>
<feature type="compositionally biased region" description="Low complexity" evidence="7">
    <location>
        <begin position="683"/>
        <end position="692"/>
    </location>
</feature>
<dbReference type="SUPFAM" id="SSF52540">
    <property type="entry name" value="P-loop containing nucleoside triphosphate hydrolases"/>
    <property type="match status" value="1"/>
</dbReference>
<dbReference type="Gene3D" id="1.20.1560.10">
    <property type="entry name" value="ABC transporter type 1, transmembrane domain"/>
    <property type="match status" value="1"/>
</dbReference>
<feature type="region of interest" description="Disordered" evidence="7">
    <location>
        <begin position="593"/>
        <end position="756"/>
    </location>
</feature>
<feature type="compositionally biased region" description="Polar residues" evidence="7">
    <location>
        <begin position="1"/>
        <end position="15"/>
    </location>
</feature>
<gene>
    <name evidence="11" type="ORF">GCM10010126_08920</name>
</gene>
<dbReference type="InterPro" id="IPR027417">
    <property type="entry name" value="P-loop_NTPase"/>
</dbReference>
<dbReference type="PROSITE" id="PS50893">
    <property type="entry name" value="ABC_TRANSPORTER_2"/>
    <property type="match status" value="1"/>
</dbReference>
<dbReference type="GO" id="GO:0005886">
    <property type="term" value="C:plasma membrane"/>
    <property type="evidence" value="ECO:0007669"/>
    <property type="project" value="UniProtKB-SubCell"/>
</dbReference>
<evidence type="ECO:0000256" key="4">
    <source>
        <dbReference type="ARBA" id="ARBA00022840"/>
    </source>
</evidence>
<feature type="domain" description="ABC transmembrane type-1" evidence="10">
    <location>
        <begin position="137"/>
        <end position="422"/>
    </location>
</feature>
<dbReference type="Gene3D" id="3.40.50.300">
    <property type="entry name" value="P-loop containing nucleotide triphosphate hydrolases"/>
    <property type="match status" value="1"/>
</dbReference>
<keyword evidence="2 8" id="KW-0812">Transmembrane</keyword>
<dbReference type="PANTHER" id="PTHR24221">
    <property type="entry name" value="ATP-BINDING CASSETTE SUB-FAMILY B"/>
    <property type="match status" value="1"/>
</dbReference>
<evidence type="ECO:0000313" key="12">
    <source>
        <dbReference type="Proteomes" id="UP000627984"/>
    </source>
</evidence>
<dbReference type="InterPro" id="IPR003593">
    <property type="entry name" value="AAA+_ATPase"/>
</dbReference>
<dbReference type="GO" id="GO:0005524">
    <property type="term" value="F:ATP binding"/>
    <property type="evidence" value="ECO:0007669"/>
    <property type="project" value="UniProtKB-KW"/>
</dbReference>
<comment type="subcellular location">
    <subcellularLocation>
        <location evidence="1">Cell membrane</location>
        <topology evidence="1">Multi-pass membrane protein</topology>
    </subcellularLocation>
</comment>
<proteinExistence type="predicted"/>
<dbReference type="InterPro" id="IPR036640">
    <property type="entry name" value="ABC1_TM_sf"/>
</dbReference>
<dbReference type="SUPFAM" id="SSF90123">
    <property type="entry name" value="ABC transporter transmembrane region"/>
    <property type="match status" value="1"/>
</dbReference>
<feature type="transmembrane region" description="Helical" evidence="8">
    <location>
        <begin position="376"/>
        <end position="403"/>
    </location>
</feature>
<feature type="domain" description="ABC transporter" evidence="9">
    <location>
        <begin position="456"/>
        <end position="673"/>
    </location>
</feature>
<keyword evidence="4" id="KW-0067">ATP-binding</keyword>
<evidence type="ECO:0000256" key="8">
    <source>
        <dbReference type="SAM" id="Phobius"/>
    </source>
</evidence>
<keyword evidence="6 8" id="KW-0472">Membrane</keyword>
<evidence type="ECO:0000256" key="5">
    <source>
        <dbReference type="ARBA" id="ARBA00022989"/>
    </source>
</evidence>
<name>A0AA37F2T9_9ACTN</name>
<dbReference type="InterPro" id="IPR011527">
    <property type="entry name" value="ABC1_TM_dom"/>
</dbReference>
<evidence type="ECO:0000313" key="11">
    <source>
        <dbReference type="EMBL" id="GGK51625.1"/>
    </source>
</evidence>
<comment type="caution">
    <text evidence="11">The sequence shown here is derived from an EMBL/GenBank/DDBJ whole genome shotgun (WGS) entry which is preliminary data.</text>
</comment>
<feature type="compositionally biased region" description="Basic residues" evidence="7">
    <location>
        <begin position="658"/>
        <end position="668"/>
    </location>
</feature>
<keyword evidence="3" id="KW-0547">Nucleotide-binding</keyword>
<evidence type="ECO:0000256" key="2">
    <source>
        <dbReference type="ARBA" id="ARBA00022692"/>
    </source>
</evidence>
<dbReference type="GO" id="GO:0140359">
    <property type="term" value="F:ABC-type transporter activity"/>
    <property type="evidence" value="ECO:0007669"/>
    <property type="project" value="InterPro"/>
</dbReference>
<feature type="compositionally biased region" description="Basic residues" evidence="7">
    <location>
        <begin position="612"/>
        <end position="637"/>
    </location>
</feature>
<dbReference type="SMART" id="SM00382">
    <property type="entry name" value="AAA"/>
    <property type="match status" value="1"/>
</dbReference>
<keyword evidence="5 8" id="KW-1133">Transmembrane helix</keyword>
<feature type="compositionally biased region" description="Polar residues" evidence="7">
    <location>
        <begin position="708"/>
        <end position="718"/>
    </location>
</feature>
<evidence type="ECO:0000256" key="6">
    <source>
        <dbReference type="ARBA" id="ARBA00023136"/>
    </source>
</evidence>
<dbReference type="Pfam" id="PF00005">
    <property type="entry name" value="ABC_tran"/>
    <property type="match status" value="1"/>
</dbReference>
<reference evidence="11" key="2">
    <citation type="submission" date="2022-09" db="EMBL/GenBank/DDBJ databases">
        <authorList>
            <person name="Sun Q."/>
            <person name="Ohkuma M."/>
        </authorList>
    </citation>
    <scope>NUCLEOTIDE SEQUENCE</scope>
    <source>
        <strain evidence="11">JCM 3093</strain>
    </source>
</reference>
<dbReference type="EMBL" id="BMQD01000002">
    <property type="protein sequence ID" value="GGK51625.1"/>
    <property type="molecule type" value="Genomic_DNA"/>
</dbReference>
<feature type="region of interest" description="Disordered" evidence="7">
    <location>
        <begin position="1"/>
        <end position="86"/>
    </location>
</feature>
<accession>A0AA37F2T9</accession>
<feature type="compositionally biased region" description="Low complexity" evidence="7">
    <location>
        <begin position="719"/>
        <end position="749"/>
    </location>
</feature>
<dbReference type="PANTHER" id="PTHR24221:SF646">
    <property type="entry name" value="HAEMOLYSIN SECRETION ATP-BINDING PROTEIN"/>
    <property type="match status" value="1"/>
</dbReference>
<dbReference type="InterPro" id="IPR039421">
    <property type="entry name" value="Type_1_exporter"/>
</dbReference>
<dbReference type="PROSITE" id="PS50929">
    <property type="entry name" value="ABC_TM1F"/>
    <property type="match status" value="1"/>
</dbReference>
<dbReference type="GO" id="GO:0016887">
    <property type="term" value="F:ATP hydrolysis activity"/>
    <property type="evidence" value="ECO:0007669"/>
    <property type="project" value="InterPro"/>
</dbReference>
<feature type="transmembrane region" description="Helical" evidence="8">
    <location>
        <begin position="276"/>
        <end position="296"/>
    </location>
</feature>